<dbReference type="OrthoDB" id="280334at2"/>
<comment type="similarity">
    <text evidence="1">Belongs to the FlgD family.</text>
</comment>
<dbReference type="Pfam" id="PF03963">
    <property type="entry name" value="FlgD"/>
    <property type="match status" value="1"/>
</dbReference>
<dbReference type="STRING" id="1126833.VN24_20870"/>
<dbReference type="KEGG" id="pbj:VN24_20870"/>
<dbReference type="EMBL" id="CP011058">
    <property type="protein sequence ID" value="AJY76571.1"/>
    <property type="molecule type" value="Genomic_DNA"/>
</dbReference>
<keyword evidence="4" id="KW-1185">Reference proteome</keyword>
<evidence type="ECO:0000313" key="4">
    <source>
        <dbReference type="Proteomes" id="UP000032633"/>
    </source>
</evidence>
<protein>
    <recommendedName>
        <fullName evidence="5">Flagellar hook capping protein</fullName>
    </recommendedName>
</protein>
<dbReference type="RefSeq" id="WP_045671996.1">
    <property type="nucleotide sequence ID" value="NZ_CP011058.1"/>
</dbReference>
<evidence type="ECO:0000256" key="1">
    <source>
        <dbReference type="ARBA" id="ARBA00010577"/>
    </source>
</evidence>
<dbReference type="PATRIC" id="fig|1126833.4.peg.4589"/>
<reference evidence="3 4" key="1">
    <citation type="journal article" date="2015" name="J. Biotechnol.">
        <title>Complete genome sequence of Paenibacillus beijingensis 7188(T) (=DSM 24997(T)), a novel rhizobacterium from jujube garden soil.</title>
        <authorList>
            <person name="Kwak Y."/>
            <person name="Shin J.H."/>
        </authorList>
    </citation>
    <scope>NUCLEOTIDE SEQUENCE [LARGE SCALE GENOMIC DNA]</scope>
    <source>
        <strain evidence="3 4">DSM 24997</strain>
    </source>
</reference>
<evidence type="ECO:0000256" key="2">
    <source>
        <dbReference type="ARBA" id="ARBA00022795"/>
    </source>
</evidence>
<gene>
    <name evidence="3" type="ORF">VN24_20870</name>
</gene>
<name>A0A0D5NMR4_9BACL</name>
<dbReference type="Proteomes" id="UP000032633">
    <property type="component" value="Chromosome"/>
</dbReference>
<dbReference type="GO" id="GO:0044781">
    <property type="term" value="P:bacterial-type flagellum organization"/>
    <property type="evidence" value="ECO:0007669"/>
    <property type="project" value="UniProtKB-KW"/>
</dbReference>
<dbReference type="InterPro" id="IPR005648">
    <property type="entry name" value="FlgD"/>
</dbReference>
<sequence>MSTGSVSGNAIYPYVSQKNAKHGSAVKSDNSQLGKDSFLQLLVAQLKYQDPMQPANNTEYIAQLAQFSSVEQLTNISDQLSLSGQDLGNSSSLIGKTVEWQAYSSPTSTELGTYTGTVDSVVLKDGLQYIVTGGEQVPIDAVSLVSVASTSGSDSAGESEAP</sequence>
<evidence type="ECO:0008006" key="5">
    <source>
        <dbReference type="Google" id="ProtNLM"/>
    </source>
</evidence>
<reference evidence="4" key="2">
    <citation type="submission" date="2015-03" db="EMBL/GenBank/DDBJ databases">
        <title>Genome sequence of Paenibacillus beijingensis strain DSM 24997T.</title>
        <authorList>
            <person name="Kwak Y."/>
            <person name="Shin J.-H."/>
        </authorList>
    </citation>
    <scope>NUCLEOTIDE SEQUENCE [LARGE SCALE GENOMIC DNA]</scope>
    <source>
        <strain evidence="4">DSM 24997</strain>
    </source>
</reference>
<organism evidence="3 4">
    <name type="scientific">Paenibacillus beijingensis</name>
    <dbReference type="NCBI Taxonomy" id="1126833"/>
    <lineage>
        <taxon>Bacteria</taxon>
        <taxon>Bacillati</taxon>
        <taxon>Bacillota</taxon>
        <taxon>Bacilli</taxon>
        <taxon>Bacillales</taxon>
        <taxon>Paenibacillaceae</taxon>
        <taxon>Paenibacillus</taxon>
    </lineage>
</organism>
<evidence type="ECO:0000313" key="3">
    <source>
        <dbReference type="EMBL" id="AJY76571.1"/>
    </source>
</evidence>
<dbReference type="HOGENOM" id="CLU_047535_1_0_9"/>
<dbReference type="AlphaFoldDB" id="A0A0D5NMR4"/>
<keyword evidence="2" id="KW-1005">Bacterial flagellum biogenesis</keyword>
<accession>A0A0D5NMR4</accession>
<proteinExistence type="inferred from homology"/>